<evidence type="ECO:0000313" key="3">
    <source>
        <dbReference type="EMBL" id="MBF7958135.1"/>
    </source>
</evidence>
<keyword evidence="4" id="KW-1185">Reference proteome</keyword>
<accession>A0ABS0DWD3</accession>
<organism evidence="3 4">
    <name type="scientific">Rahnella victoriana</name>
    <dbReference type="NCBI Taxonomy" id="1510570"/>
    <lineage>
        <taxon>Bacteria</taxon>
        <taxon>Pseudomonadati</taxon>
        <taxon>Pseudomonadota</taxon>
        <taxon>Gammaproteobacteria</taxon>
        <taxon>Enterobacterales</taxon>
        <taxon>Yersiniaceae</taxon>
        <taxon>Rahnella</taxon>
    </lineage>
</organism>
<keyword evidence="2" id="KW-0808">Transferase</keyword>
<dbReference type="Gene3D" id="3.40.50.2000">
    <property type="entry name" value="Glycogen Phosphorylase B"/>
    <property type="match status" value="2"/>
</dbReference>
<keyword evidence="1" id="KW-0328">Glycosyltransferase</keyword>
<evidence type="ECO:0000313" key="4">
    <source>
        <dbReference type="Proteomes" id="UP000600307"/>
    </source>
</evidence>
<protein>
    <submittedName>
        <fullName evidence="3">Glycosyltransferase family 9 protein</fullName>
    </submittedName>
</protein>
<dbReference type="InterPro" id="IPR002201">
    <property type="entry name" value="Glyco_trans_9"/>
</dbReference>
<dbReference type="PANTHER" id="PTHR30160:SF7">
    <property type="entry name" value="ADP-HEPTOSE--LPS HEPTOSYLTRANSFERASE 2"/>
    <property type="match status" value="1"/>
</dbReference>
<dbReference type="RefSeq" id="WP_119823374.1">
    <property type="nucleotide sequence ID" value="NZ_CP089919.1"/>
</dbReference>
<evidence type="ECO:0000256" key="2">
    <source>
        <dbReference type="ARBA" id="ARBA00022679"/>
    </source>
</evidence>
<sequence length="371" mass="42188">MSYSDLRMKFISFVLRKYRHFTKKNSNNLSFEHQNFKRIMIISNKLLGDFLFCTPAIRALKEKYPHAEILAVISHKNKGIIGENNFINKVVYMDSTLTDVLKALPEIRKFKPEISVIFHSRTPYDLILSVFSRSNFIIKHYFNNDIKKLFNVCDHFVLDPCTPPVLNHLALISKLGCDTQGKKMFFPAEVPKIMKDSTSPLIIGYQLGASKPNRYLPETTLQQLTEMLSLHSPLCEFHLFGAPSEKPLGDTFVKGLTEETSHKVVNHIGKTTLQGLAHTLNAIDILITPDTGTLHIATSLEIKTVSLFVTRKENGCEPQQDPHLHNVIYASDYSELAFDRTFPKPLEFIPAEIIFKNILSSLSEKNELSAH</sequence>
<comment type="caution">
    <text evidence="3">The sequence shown here is derived from an EMBL/GenBank/DDBJ whole genome shotgun (WGS) entry which is preliminary data.</text>
</comment>
<dbReference type="Proteomes" id="UP000600307">
    <property type="component" value="Unassembled WGS sequence"/>
</dbReference>
<gene>
    <name evidence="3" type="ORF">IV431_21505</name>
</gene>
<dbReference type="Pfam" id="PF01075">
    <property type="entry name" value="Glyco_transf_9"/>
    <property type="match status" value="1"/>
</dbReference>
<reference evidence="3 4" key="1">
    <citation type="submission" date="2020-11" db="EMBL/GenBank/DDBJ databases">
        <title>Taxonomic investigation of Rahnella spp.</title>
        <authorList>
            <person name="Lee S.D."/>
        </authorList>
    </citation>
    <scope>NUCLEOTIDE SEQUENCE [LARGE SCALE GENOMIC DNA]</scope>
    <source>
        <strain evidence="3 4">SAP-10</strain>
    </source>
</reference>
<proteinExistence type="predicted"/>
<dbReference type="CDD" id="cd03789">
    <property type="entry name" value="GT9_LPS_heptosyltransferase"/>
    <property type="match status" value="1"/>
</dbReference>
<dbReference type="EMBL" id="JADOBH010000006">
    <property type="protein sequence ID" value="MBF7958135.1"/>
    <property type="molecule type" value="Genomic_DNA"/>
</dbReference>
<evidence type="ECO:0000256" key="1">
    <source>
        <dbReference type="ARBA" id="ARBA00022676"/>
    </source>
</evidence>
<dbReference type="InterPro" id="IPR051199">
    <property type="entry name" value="LPS_LOS_Heptosyltrfase"/>
</dbReference>
<dbReference type="PANTHER" id="PTHR30160">
    <property type="entry name" value="TETRAACYLDISACCHARIDE 4'-KINASE-RELATED"/>
    <property type="match status" value="1"/>
</dbReference>
<dbReference type="SUPFAM" id="SSF53756">
    <property type="entry name" value="UDP-Glycosyltransferase/glycogen phosphorylase"/>
    <property type="match status" value="1"/>
</dbReference>
<name>A0ABS0DWD3_9GAMM</name>